<dbReference type="PROSITE" id="PS50084">
    <property type="entry name" value="KH_TYPE_1"/>
    <property type="match status" value="1"/>
</dbReference>
<dbReference type="AlphaFoldDB" id="A0A1G7NX34"/>
<dbReference type="GO" id="GO:0071555">
    <property type="term" value="P:cell wall organization"/>
    <property type="evidence" value="ECO:0007669"/>
    <property type="project" value="UniProtKB-KW"/>
</dbReference>
<keyword evidence="3" id="KW-0133">Cell shape</keyword>
<dbReference type="SUPFAM" id="SSF54814">
    <property type="entry name" value="Prokaryotic type KH domain (KH-domain type II)"/>
    <property type="match status" value="1"/>
</dbReference>
<dbReference type="Proteomes" id="UP000199708">
    <property type="component" value="Unassembled WGS sequence"/>
</dbReference>
<reference evidence="4 5" key="1">
    <citation type="submission" date="2016-10" db="EMBL/GenBank/DDBJ databases">
        <authorList>
            <person name="de Groot N.N."/>
        </authorList>
    </citation>
    <scope>NUCLEOTIDE SEQUENCE [LARGE SCALE GENOMIC DNA]</scope>
    <source>
        <strain evidence="4 5">ATCC BAA-466</strain>
    </source>
</reference>
<keyword evidence="2 3" id="KW-0694">RNA-binding</keyword>
<evidence type="ECO:0000256" key="2">
    <source>
        <dbReference type="ARBA" id="ARBA00022884"/>
    </source>
</evidence>
<evidence type="ECO:0000313" key="5">
    <source>
        <dbReference type="Proteomes" id="UP000199708"/>
    </source>
</evidence>
<evidence type="ECO:0000256" key="3">
    <source>
        <dbReference type="HAMAP-Rule" id="MF_00088"/>
    </source>
</evidence>
<dbReference type="GO" id="GO:0009252">
    <property type="term" value="P:peptidoglycan biosynthetic process"/>
    <property type="evidence" value="ECO:0007669"/>
    <property type="project" value="UniProtKB-UniRule"/>
</dbReference>
<dbReference type="PANTHER" id="PTHR34654">
    <property type="entry name" value="UPF0109 PROTEIN SCO5592"/>
    <property type="match status" value="1"/>
</dbReference>
<evidence type="ECO:0000313" key="4">
    <source>
        <dbReference type="EMBL" id="SDF78564.1"/>
    </source>
</evidence>
<dbReference type="STRING" id="120956.SAMN05421791_10139"/>
<dbReference type="OrthoDB" id="9812389at2"/>
<dbReference type="EMBL" id="FNCK01000001">
    <property type="protein sequence ID" value="SDF78564.1"/>
    <property type="molecule type" value="Genomic_DNA"/>
</dbReference>
<dbReference type="HAMAP" id="MF_00088">
    <property type="entry name" value="KhpA"/>
    <property type="match status" value="1"/>
</dbReference>
<keyword evidence="3" id="KW-0143">Chaperone</keyword>
<evidence type="ECO:0000256" key="1">
    <source>
        <dbReference type="ARBA" id="ARBA00022490"/>
    </source>
</evidence>
<dbReference type="GO" id="GO:0008360">
    <property type="term" value="P:regulation of cell shape"/>
    <property type="evidence" value="ECO:0007669"/>
    <property type="project" value="UniProtKB-KW"/>
</dbReference>
<dbReference type="CDD" id="cd22533">
    <property type="entry name" value="KH-II_YlqC-like"/>
    <property type="match status" value="1"/>
</dbReference>
<dbReference type="GO" id="GO:0003723">
    <property type="term" value="F:RNA binding"/>
    <property type="evidence" value="ECO:0007669"/>
    <property type="project" value="UniProtKB-UniRule"/>
</dbReference>
<dbReference type="InterPro" id="IPR009019">
    <property type="entry name" value="KH_sf_prok-type"/>
</dbReference>
<keyword evidence="5" id="KW-1185">Reference proteome</keyword>
<keyword evidence="1 3" id="KW-0963">Cytoplasm</keyword>
<dbReference type="InterPro" id="IPR020627">
    <property type="entry name" value="KhpA"/>
</dbReference>
<comment type="similarity">
    <text evidence="3">Belongs to the KhpA RNA-binding protein family.</text>
</comment>
<name>A0A1G7NX34_9LACT</name>
<accession>A0A1G7NX34</accession>
<dbReference type="InterPro" id="IPR015946">
    <property type="entry name" value="KH_dom-like_a/b"/>
</dbReference>
<comment type="subcellular location">
    <subcellularLocation>
        <location evidence="3">Cytoplasm</location>
    </subcellularLocation>
</comment>
<protein>
    <recommendedName>
        <fullName evidence="3">RNA-binding protein KhpA</fullName>
    </recommendedName>
    <alternativeName>
        <fullName evidence="3">KH-domain protein A</fullName>
    </alternativeName>
</protein>
<dbReference type="RefSeq" id="WP_090288749.1">
    <property type="nucleotide sequence ID" value="NZ_FNCK01000001.1"/>
</dbReference>
<dbReference type="Pfam" id="PF13083">
    <property type="entry name" value="KH_KhpA-B"/>
    <property type="match status" value="1"/>
</dbReference>
<keyword evidence="3" id="KW-0961">Cell wall biogenesis/degradation</keyword>
<sequence>MTEQIESLIRTIVEPLIDHPEEFEIELHDTEEFMEYHLILHPDDVGRIIGRKGRVIRAIRTIVYSVRLRDQKRSRIVIADDLNENENEEE</sequence>
<dbReference type="Gene3D" id="3.30.300.20">
    <property type="match status" value="1"/>
</dbReference>
<gene>
    <name evidence="3" type="primary">khpA</name>
    <name evidence="4" type="ORF">SAMN05421791_10139</name>
</gene>
<proteinExistence type="inferred from homology"/>
<dbReference type="PANTHER" id="PTHR34654:SF1">
    <property type="entry name" value="RNA-BINDING PROTEIN KHPA"/>
    <property type="match status" value="1"/>
</dbReference>
<comment type="function">
    <text evidence="3">A probable RNA chaperone. Forms a complex with KhpB which binds to cellular RNA and controls its expression. Plays a role in peptidoglycan (PG) homeostasis and cell length regulation.</text>
</comment>
<organism evidence="4 5">
    <name type="scientific">Facklamia miroungae</name>
    <dbReference type="NCBI Taxonomy" id="120956"/>
    <lineage>
        <taxon>Bacteria</taxon>
        <taxon>Bacillati</taxon>
        <taxon>Bacillota</taxon>
        <taxon>Bacilli</taxon>
        <taxon>Lactobacillales</taxon>
        <taxon>Aerococcaceae</taxon>
        <taxon>Facklamia</taxon>
    </lineage>
</organism>
<comment type="subunit">
    <text evidence="3">Forms a complex with KhpB.</text>
</comment>
<dbReference type="GO" id="GO:0005737">
    <property type="term" value="C:cytoplasm"/>
    <property type="evidence" value="ECO:0007669"/>
    <property type="project" value="UniProtKB-SubCell"/>
</dbReference>